<evidence type="ECO:0000259" key="2">
    <source>
        <dbReference type="Pfam" id="PF22589"/>
    </source>
</evidence>
<feature type="domain" description="Sperm microtubule inner protein 1 C-terminal" evidence="2">
    <location>
        <begin position="56"/>
        <end position="172"/>
    </location>
</feature>
<dbReference type="PANTHER" id="PTHR35826">
    <property type="entry name" value="PROTEIN ATP6V1FNB-LIKE"/>
    <property type="match status" value="1"/>
</dbReference>
<dbReference type="AlphaFoldDB" id="A0A8D0GJH0"/>
<gene>
    <name evidence="3" type="primary">SPMIP1</name>
</gene>
<feature type="region of interest" description="Disordered" evidence="1">
    <location>
        <begin position="57"/>
        <end position="85"/>
    </location>
</feature>
<dbReference type="InterPro" id="IPR054323">
    <property type="entry name" value="SPMIP1_C"/>
</dbReference>
<feature type="compositionally biased region" description="Pro residues" evidence="1">
    <location>
        <begin position="59"/>
        <end position="84"/>
    </location>
</feature>
<evidence type="ECO:0000313" key="4">
    <source>
        <dbReference type="Proteomes" id="UP000694392"/>
    </source>
</evidence>
<accession>A0A8D0GJH0</accession>
<keyword evidence="4" id="KW-1185">Reference proteome</keyword>
<dbReference type="PANTHER" id="PTHR35826:SF2">
    <property type="entry name" value="PROTEIN ATP6V1FNB"/>
    <property type="match status" value="1"/>
</dbReference>
<dbReference type="OMA" id="QRQNFWK"/>
<dbReference type="Proteomes" id="UP000694392">
    <property type="component" value="Unplaced"/>
</dbReference>
<organism evidence="3 4">
    <name type="scientific">Sphenodon punctatus</name>
    <name type="common">Tuatara</name>
    <name type="synonym">Hatteria punctata</name>
    <dbReference type="NCBI Taxonomy" id="8508"/>
    <lineage>
        <taxon>Eukaryota</taxon>
        <taxon>Metazoa</taxon>
        <taxon>Chordata</taxon>
        <taxon>Craniata</taxon>
        <taxon>Vertebrata</taxon>
        <taxon>Euteleostomi</taxon>
        <taxon>Lepidosauria</taxon>
        <taxon>Sphenodontia</taxon>
        <taxon>Sphenodontidae</taxon>
        <taxon>Sphenodon</taxon>
    </lineage>
</organism>
<dbReference type="Pfam" id="PF22589">
    <property type="entry name" value="SPMIP1"/>
    <property type="match status" value="1"/>
</dbReference>
<dbReference type="GeneTree" id="ENSGT00390000003224"/>
<dbReference type="Ensembl" id="ENSSPUT00000009972.1">
    <property type="protein sequence ID" value="ENSSPUP00000009346.1"/>
    <property type="gene ID" value="ENSSPUG00000007269.1"/>
</dbReference>
<reference evidence="3" key="1">
    <citation type="submission" date="2025-08" db="UniProtKB">
        <authorList>
            <consortium name="Ensembl"/>
        </authorList>
    </citation>
    <scope>IDENTIFICATION</scope>
</reference>
<reference evidence="3" key="2">
    <citation type="submission" date="2025-09" db="UniProtKB">
        <authorList>
            <consortium name="Ensembl"/>
        </authorList>
    </citation>
    <scope>IDENTIFICATION</scope>
</reference>
<protein>
    <submittedName>
        <fullName evidence="3">Sperm microtubule inner protein 1</fullName>
    </submittedName>
</protein>
<name>A0A8D0GJH0_SPHPU</name>
<evidence type="ECO:0000313" key="3">
    <source>
        <dbReference type="Ensembl" id="ENSSPUP00000009346.1"/>
    </source>
</evidence>
<evidence type="ECO:0000256" key="1">
    <source>
        <dbReference type="SAM" id="MobiDB-lite"/>
    </source>
</evidence>
<sequence>MARQLNMDTQRQNFWKEEYLKEMLLRFAWHKKYGAAIKAKQERQHLRKAKEAHLKLPAIQPPAPEKPPAAPQPPAPAPKAPPAEPTLALGAEMRPVPPDVQELLYRGISHEHEGRWRYLQTRTLAVPEEKYIFPITTNFIYGWQMGKMTKVYVPPGPKCCIDSFYRKNGAFSMVDPSNVAL</sequence>
<proteinExistence type="predicted"/>